<evidence type="ECO:0000256" key="7">
    <source>
        <dbReference type="ARBA" id="ARBA00022759"/>
    </source>
</evidence>
<keyword evidence="10 11" id="KW-0238">DNA-binding</keyword>
<dbReference type="GO" id="GO:0009035">
    <property type="term" value="F:type I site-specific deoxyribonuclease activity"/>
    <property type="evidence" value="ECO:0007669"/>
    <property type="project" value="UniProtKB-EC"/>
</dbReference>
<dbReference type="EC" id="3.1.21.3" evidence="11"/>
<evidence type="ECO:0000256" key="9">
    <source>
        <dbReference type="ARBA" id="ARBA00022840"/>
    </source>
</evidence>
<keyword evidence="8 11" id="KW-0378">Hydrolase</keyword>
<dbReference type="CDD" id="cd18800">
    <property type="entry name" value="SF2_C_EcoR124I-like"/>
    <property type="match status" value="1"/>
</dbReference>
<reference evidence="14 15" key="1">
    <citation type="submission" date="2018-10" db="EMBL/GenBank/DDBJ databases">
        <title>The genome of Streptomyces dangxiongensis Z022.</title>
        <authorList>
            <person name="Zhang B."/>
        </authorList>
    </citation>
    <scope>NUCLEOTIDE SEQUENCE [LARGE SCALE GENOMIC DNA]</scope>
    <source>
        <strain evidence="14 15">Z022</strain>
    </source>
</reference>
<protein>
    <recommendedName>
        <fullName evidence="11">Type I restriction enzyme endonuclease subunit</fullName>
        <shortName evidence="11">R protein</shortName>
        <ecNumber evidence="11">3.1.21.3</ecNumber>
    </recommendedName>
</protein>
<evidence type="ECO:0000256" key="10">
    <source>
        <dbReference type="ARBA" id="ARBA00023125"/>
    </source>
</evidence>
<keyword evidence="7 14" id="KW-0255">Endonuclease</keyword>
<dbReference type="InterPro" id="IPR014001">
    <property type="entry name" value="Helicase_ATP-bd"/>
</dbReference>
<dbReference type="Pfam" id="PF11867">
    <property type="entry name" value="T1RH-like_C"/>
    <property type="match status" value="2"/>
</dbReference>
<gene>
    <name evidence="14" type="ORF">D9753_08500</name>
</gene>
<dbReference type="Pfam" id="PF18766">
    <property type="entry name" value="SWI2_SNF2"/>
    <property type="match status" value="1"/>
</dbReference>
<dbReference type="GO" id="GO:0003677">
    <property type="term" value="F:DNA binding"/>
    <property type="evidence" value="ECO:0007669"/>
    <property type="project" value="UniProtKB-KW"/>
</dbReference>
<comment type="similarity">
    <text evidence="2 11">Belongs to the HsdR family.</text>
</comment>
<evidence type="ECO:0000256" key="1">
    <source>
        <dbReference type="ARBA" id="ARBA00000851"/>
    </source>
</evidence>
<dbReference type="Proteomes" id="UP000268329">
    <property type="component" value="Chromosome"/>
</dbReference>
<feature type="region of interest" description="Disordered" evidence="12">
    <location>
        <begin position="488"/>
        <end position="508"/>
    </location>
</feature>
<dbReference type="KEGG" id="sdd:D9753_08500"/>
<evidence type="ECO:0000256" key="12">
    <source>
        <dbReference type="SAM" id="MobiDB-lite"/>
    </source>
</evidence>
<evidence type="ECO:0000313" key="14">
    <source>
        <dbReference type="EMBL" id="AYN38948.1"/>
    </source>
</evidence>
<accession>A0A3G2J9I1</accession>
<dbReference type="InterPro" id="IPR040980">
    <property type="entry name" value="SWI2_SNF2"/>
</dbReference>
<keyword evidence="4" id="KW-0540">Nuclease</keyword>
<dbReference type="REBASE" id="276257">
    <property type="entry name" value="SspZ022ORF8490P"/>
</dbReference>
<feature type="domain" description="Helicase ATP-binding" evidence="13">
    <location>
        <begin position="287"/>
        <end position="459"/>
    </location>
</feature>
<keyword evidence="9 11" id="KW-0067">ATP-binding</keyword>
<evidence type="ECO:0000256" key="2">
    <source>
        <dbReference type="ARBA" id="ARBA00008598"/>
    </source>
</evidence>
<dbReference type="GO" id="GO:0009307">
    <property type="term" value="P:DNA restriction-modification system"/>
    <property type="evidence" value="ECO:0007669"/>
    <property type="project" value="UniProtKB-KW"/>
</dbReference>
<dbReference type="RefSeq" id="WP_121786452.1">
    <property type="nucleotide sequence ID" value="NZ_CP033073.1"/>
</dbReference>
<comment type="subunit">
    <text evidence="3 11">The type I restriction/modification system is composed of three polypeptides R, M and S.</text>
</comment>
<dbReference type="GO" id="GO:0005524">
    <property type="term" value="F:ATP binding"/>
    <property type="evidence" value="ECO:0007669"/>
    <property type="project" value="UniProtKB-KW"/>
</dbReference>
<dbReference type="NCBIfam" id="TIGR00348">
    <property type="entry name" value="hsdR"/>
    <property type="match status" value="1"/>
</dbReference>
<dbReference type="InterPro" id="IPR021810">
    <property type="entry name" value="T1RH-like_C"/>
</dbReference>
<comment type="catalytic activity">
    <reaction evidence="1 11">
        <text>Endonucleolytic cleavage of DNA to give random double-stranded fragments with terminal 5'-phosphates, ATP is simultaneously hydrolyzed.</text>
        <dbReference type="EC" id="3.1.21.3"/>
    </reaction>
</comment>
<sequence length="1037" mass="115585">MTSLPIEAELAQLTVTELTRLGWEACPGNRLAPGSGHRRDWDGLILHNQLREAITRLNPGLPPEAVSQAVSVAAGPVSQDAYTENRQTHAYMTHGIRSVVYTDEFGARHNPPIRLIDLRNADANRYIVSTDTALAGGDGQRRRLDLVLYVNGLPVAVIETKRAQNGDGALRGAHRTMQRCAEDFPAAFRYNAVTLLSSGTEAVYGTPFTPYEQYAAWNVDESGRPVRPDQAGEGDATAEQLALRGLFDRTRLLRFVDGFIDFTSTGKRIARPHQYFAATKAARSVVDAFRTDGRAGVVAHAAGSGKSWTMVLTSGAIARDPALNWPTLVVVTDNTERDHQLFATFQEHGPPLEPLYHADSREELRGLLSDMRAGGTVFTTLQKFGLTSREHTSGSGHPTLSERRNIVVIVDEAHRSHRSLHARHLRGALPNATLLAFTSVPLSSADRMIRQVFGRSIDTYDLERATCDGVTVPVHYEDRTLELAGESWPDLPEFDEESGLTAGSGRRRTERTVADLNTTHGSPARVHALASDLVEHWEQRRAHMTPFIGTPGKAMVVCATREMCVRMFEAIRELRPGWAHQAVDHGTMKIVFSGLGMDPDRLRSHALTPAERSTVVRRAQDPDDELELLIVHSMLLTGFDAPPVHTMYLDRSLKGNLLMQAMVRVNRRFRGKPDGLLVGYVPLADNLRQMLAERSDTGQAVRYAAADIDTALDELRKEYDALCGILADIDWRALLARPGPRSHLEAVLKTLNHLRDPRTPGNDTADPARNLGRRYREHAYRLERFHALTFASTKIAERFPDAPDWRSDLKFMTQVRAWMARFDAADREAIGPDESQDMAHMVHQLAQTTGPEAPATGLQASETPHLATEAMRRLAERSVHEVTQHNVVRRGVLSARLRDLTSEYERQRLTSGEIIAELTEMVHEIASDTHRGERFDPPLSQDELAFYDAIADHGKARDLIGDAALADIARALVTAVRRQLTPDWVSHEPVRARLRSTIKRLLARHGYPPAEVLDAVELITKQLEYFAREWTREEFKD</sequence>
<dbReference type="Gene3D" id="3.40.50.300">
    <property type="entry name" value="P-loop containing nucleotide triphosphate hydrolases"/>
    <property type="match status" value="2"/>
</dbReference>
<keyword evidence="5 11" id="KW-0547">Nucleotide-binding</keyword>
<dbReference type="EMBL" id="CP033073">
    <property type="protein sequence ID" value="AYN38948.1"/>
    <property type="molecule type" value="Genomic_DNA"/>
</dbReference>
<dbReference type="InterPro" id="IPR051268">
    <property type="entry name" value="Type-I_R_enzyme_R_subunit"/>
</dbReference>
<dbReference type="PANTHER" id="PTHR30195:SF15">
    <property type="entry name" value="TYPE I RESTRICTION ENZYME HINDI ENDONUCLEASE SUBUNIT"/>
    <property type="match status" value="1"/>
</dbReference>
<dbReference type="SMART" id="SM00487">
    <property type="entry name" value="DEXDc"/>
    <property type="match status" value="1"/>
</dbReference>
<dbReference type="PROSITE" id="PS51192">
    <property type="entry name" value="HELICASE_ATP_BIND_1"/>
    <property type="match status" value="1"/>
</dbReference>
<dbReference type="Pfam" id="PF04313">
    <property type="entry name" value="HSDR_N"/>
    <property type="match status" value="1"/>
</dbReference>
<keyword evidence="15" id="KW-1185">Reference proteome</keyword>
<evidence type="ECO:0000256" key="6">
    <source>
        <dbReference type="ARBA" id="ARBA00022747"/>
    </source>
</evidence>
<dbReference type="SUPFAM" id="SSF52540">
    <property type="entry name" value="P-loop containing nucleoside triphosphate hydrolases"/>
    <property type="match status" value="2"/>
</dbReference>
<dbReference type="OrthoDB" id="9758243at2"/>
<dbReference type="InterPro" id="IPR055180">
    <property type="entry name" value="HsdR_RecA-like_helicase_dom_2"/>
</dbReference>
<evidence type="ECO:0000259" key="13">
    <source>
        <dbReference type="PROSITE" id="PS51192"/>
    </source>
</evidence>
<keyword evidence="6 11" id="KW-0680">Restriction system</keyword>
<evidence type="ECO:0000313" key="15">
    <source>
        <dbReference type="Proteomes" id="UP000268329"/>
    </source>
</evidence>
<organism evidence="14 15">
    <name type="scientific">Streptomyces dangxiongensis</name>
    <dbReference type="NCBI Taxonomy" id="1442032"/>
    <lineage>
        <taxon>Bacteria</taxon>
        <taxon>Bacillati</taxon>
        <taxon>Actinomycetota</taxon>
        <taxon>Actinomycetes</taxon>
        <taxon>Kitasatosporales</taxon>
        <taxon>Streptomycetaceae</taxon>
        <taxon>Streptomyces</taxon>
    </lineage>
</organism>
<name>A0A3G2J9I1_9ACTN</name>
<evidence type="ECO:0000256" key="11">
    <source>
        <dbReference type="RuleBase" id="RU364115"/>
    </source>
</evidence>
<dbReference type="AlphaFoldDB" id="A0A3G2J9I1"/>
<dbReference type="CDD" id="cd22332">
    <property type="entry name" value="HsdR_N"/>
    <property type="match status" value="1"/>
</dbReference>
<dbReference type="InterPro" id="IPR027417">
    <property type="entry name" value="P-loop_NTPase"/>
</dbReference>
<evidence type="ECO:0000256" key="3">
    <source>
        <dbReference type="ARBA" id="ARBA00011296"/>
    </source>
</evidence>
<dbReference type="Pfam" id="PF22679">
    <property type="entry name" value="T1R_D3-like"/>
    <property type="match status" value="1"/>
</dbReference>
<evidence type="ECO:0000256" key="4">
    <source>
        <dbReference type="ARBA" id="ARBA00022722"/>
    </source>
</evidence>
<dbReference type="PANTHER" id="PTHR30195">
    <property type="entry name" value="TYPE I SITE-SPECIFIC DEOXYRIBONUCLEASE PROTEIN SUBUNIT M AND R"/>
    <property type="match status" value="1"/>
</dbReference>
<proteinExistence type="inferred from homology"/>
<dbReference type="InterPro" id="IPR004473">
    <property type="entry name" value="Restrct_endonuc_typeI_HsdR"/>
</dbReference>
<evidence type="ECO:0000256" key="8">
    <source>
        <dbReference type="ARBA" id="ARBA00022801"/>
    </source>
</evidence>
<comment type="function">
    <text evidence="11">Subunit R is required for both nuclease and ATPase activities, but not for modification.</text>
</comment>
<dbReference type="Gene3D" id="3.90.1570.50">
    <property type="match status" value="1"/>
</dbReference>
<dbReference type="InterPro" id="IPR007409">
    <property type="entry name" value="Restrct_endonuc_type1_HsdR_N"/>
</dbReference>
<evidence type="ECO:0000256" key="5">
    <source>
        <dbReference type="ARBA" id="ARBA00022741"/>
    </source>
</evidence>